<feature type="region of interest" description="Disordered" evidence="1">
    <location>
        <begin position="81"/>
        <end position="100"/>
    </location>
</feature>
<reference evidence="2" key="2">
    <citation type="submission" date="2008-12" db="EMBL/GenBank/DDBJ databases">
        <title>Improved gene annotation of the rice (Oryza sativa) genomes.</title>
        <authorList>
            <person name="Wang J."/>
            <person name="Li R."/>
            <person name="Fan W."/>
            <person name="Huang Q."/>
            <person name="Zhang J."/>
            <person name="Zhou Y."/>
            <person name="Hu Y."/>
            <person name="Zi S."/>
            <person name="Li J."/>
            <person name="Ni P."/>
            <person name="Zheng H."/>
            <person name="Zhang Y."/>
            <person name="Zhao M."/>
            <person name="Hao Q."/>
            <person name="McDermott J."/>
            <person name="Samudrala R."/>
            <person name="Kristiansen K."/>
            <person name="Wong G.K.-S."/>
        </authorList>
    </citation>
    <scope>NUCLEOTIDE SEQUENCE</scope>
</reference>
<dbReference type="Proteomes" id="UP000007752">
    <property type="component" value="Chromosome 7"/>
</dbReference>
<evidence type="ECO:0000256" key="1">
    <source>
        <dbReference type="SAM" id="MobiDB-lite"/>
    </source>
</evidence>
<dbReference type="AlphaFoldDB" id="A0A8J8YAR4"/>
<gene>
    <name evidence="2" type="ORF">OsJ_23269</name>
</gene>
<evidence type="ECO:0000313" key="2">
    <source>
        <dbReference type="EMBL" id="EEE66650.1"/>
    </source>
</evidence>
<name>A0A8J8YAR4_ORYSJ</name>
<sequence length="100" mass="11160">MKSSLLRPNVRSGVPRPTAVIDIPMPRIMVMIRPAKPLAMADSSLPRPPTPDPPLLRAQVDGGVAMVDDDDSVARPWWRQLSTRSEKQRWRRKANSPVVA</sequence>
<accession>A0A8J8YAR4</accession>
<protein>
    <submittedName>
        <fullName evidence="2">Uncharacterized protein</fullName>
    </submittedName>
</protein>
<reference evidence="2" key="1">
    <citation type="journal article" date="2005" name="PLoS Biol.">
        <title>The genomes of Oryza sativa: a history of duplications.</title>
        <authorList>
            <person name="Yu J."/>
            <person name="Wang J."/>
            <person name="Lin W."/>
            <person name="Li S."/>
            <person name="Li H."/>
            <person name="Zhou J."/>
            <person name="Ni P."/>
            <person name="Dong W."/>
            <person name="Hu S."/>
            <person name="Zeng C."/>
            <person name="Zhang J."/>
            <person name="Zhang Y."/>
            <person name="Li R."/>
            <person name="Xu Z."/>
            <person name="Li S."/>
            <person name="Li X."/>
            <person name="Zheng H."/>
            <person name="Cong L."/>
            <person name="Lin L."/>
            <person name="Yin J."/>
            <person name="Geng J."/>
            <person name="Li G."/>
            <person name="Shi J."/>
            <person name="Liu J."/>
            <person name="Lv H."/>
            <person name="Li J."/>
            <person name="Wang J."/>
            <person name="Deng Y."/>
            <person name="Ran L."/>
            <person name="Shi X."/>
            <person name="Wang X."/>
            <person name="Wu Q."/>
            <person name="Li C."/>
            <person name="Ren X."/>
            <person name="Wang J."/>
            <person name="Wang X."/>
            <person name="Li D."/>
            <person name="Liu D."/>
            <person name="Zhang X."/>
            <person name="Ji Z."/>
            <person name="Zhao W."/>
            <person name="Sun Y."/>
            <person name="Zhang Z."/>
            <person name="Bao J."/>
            <person name="Han Y."/>
            <person name="Dong L."/>
            <person name="Ji J."/>
            <person name="Chen P."/>
            <person name="Wu S."/>
            <person name="Liu J."/>
            <person name="Xiao Y."/>
            <person name="Bu D."/>
            <person name="Tan J."/>
            <person name="Yang L."/>
            <person name="Ye C."/>
            <person name="Zhang J."/>
            <person name="Xu J."/>
            <person name="Zhou Y."/>
            <person name="Yu Y."/>
            <person name="Zhang B."/>
            <person name="Zhuang S."/>
            <person name="Wei H."/>
            <person name="Liu B."/>
            <person name="Lei M."/>
            <person name="Yu H."/>
            <person name="Li Y."/>
            <person name="Xu H."/>
            <person name="Wei S."/>
            <person name="He X."/>
            <person name="Fang L."/>
            <person name="Zhang Z."/>
            <person name="Zhang Y."/>
            <person name="Huang X."/>
            <person name="Su Z."/>
            <person name="Tong W."/>
            <person name="Li J."/>
            <person name="Tong Z."/>
            <person name="Li S."/>
            <person name="Ye J."/>
            <person name="Wang L."/>
            <person name="Fang L."/>
            <person name="Lei T."/>
            <person name="Chen C."/>
            <person name="Chen H."/>
            <person name="Xu Z."/>
            <person name="Li H."/>
            <person name="Huang H."/>
            <person name="Zhang F."/>
            <person name="Xu H."/>
            <person name="Li N."/>
            <person name="Zhao C."/>
            <person name="Li S."/>
            <person name="Dong L."/>
            <person name="Huang Y."/>
            <person name="Li L."/>
            <person name="Xi Y."/>
            <person name="Qi Q."/>
            <person name="Li W."/>
            <person name="Zhang B."/>
            <person name="Hu W."/>
            <person name="Zhang Y."/>
            <person name="Tian X."/>
            <person name="Jiao Y."/>
            <person name="Liang X."/>
            <person name="Jin J."/>
            <person name="Gao L."/>
            <person name="Zheng W."/>
            <person name="Hao B."/>
            <person name="Liu S."/>
            <person name="Wang W."/>
            <person name="Yuan L."/>
            <person name="Cao M."/>
            <person name="McDermott J."/>
            <person name="Samudrala R."/>
            <person name="Wang J."/>
            <person name="Wong G.K."/>
            <person name="Yang H."/>
        </authorList>
    </citation>
    <scope>NUCLEOTIDE SEQUENCE [LARGE SCALE GENOMIC DNA]</scope>
</reference>
<proteinExistence type="predicted"/>
<dbReference type="EMBL" id="CM000144">
    <property type="protein sequence ID" value="EEE66650.1"/>
    <property type="molecule type" value="Genomic_DNA"/>
</dbReference>
<organism evidence="2">
    <name type="scientific">Oryza sativa subsp. japonica</name>
    <name type="common">Rice</name>
    <dbReference type="NCBI Taxonomy" id="39947"/>
    <lineage>
        <taxon>Eukaryota</taxon>
        <taxon>Viridiplantae</taxon>
        <taxon>Streptophyta</taxon>
        <taxon>Embryophyta</taxon>
        <taxon>Tracheophyta</taxon>
        <taxon>Spermatophyta</taxon>
        <taxon>Magnoliopsida</taxon>
        <taxon>Liliopsida</taxon>
        <taxon>Poales</taxon>
        <taxon>Poaceae</taxon>
        <taxon>BOP clade</taxon>
        <taxon>Oryzoideae</taxon>
        <taxon>Oryzeae</taxon>
        <taxon>Oryzinae</taxon>
        <taxon>Oryza</taxon>
        <taxon>Oryza sativa</taxon>
    </lineage>
</organism>